<dbReference type="SUPFAM" id="SSF55729">
    <property type="entry name" value="Acyl-CoA N-acyltransferases (Nat)"/>
    <property type="match status" value="1"/>
</dbReference>
<evidence type="ECO:0000313" key="4">
    <source>
        <dbReference type="EMBL" id="TWB51421.1"/>
    </source>
</evidence>
<dbReference type="PANTHER" id="PTHR43877:SF1">
    <property type="entry name" value="ACETYLTRANSFERASE"/>
    <property type="match status" value="1"/>
</dbReference>
<dbReference type="Gene3D" id="3.40.630.30">
    <property type="match status" value="1"/>
</dbReference>
<dbReference type="EMBL" id="VITT01000020">
    <property type="protein sequence ID" value="TWB51421.1"/>
    <property type="molecule type" value="Genomic_DNA"/>
</dbReference>
<proteinExistence type="predicted"/>
<dbReference type="PROSITE" id="PS51186">
    <property type="entry name" value="GNAT"/>
    <property type="match status" value="1"/>
</dbReference>
<evidence type="ECO:0000256" key="2">
    <source>
        <dbReference type="ARBA" id="ARBA00023315"/>
    </source>
</evidence>
<dbReference type="CDD" id="cd04301">
    <property type="entry name" value="NAT_SF"/>
    <property type="match status" value="1"/>
</dbReference>
<dbReference type="PANTHER" id="PTHR43877">
    <property type="entry name" value="AMINOALKYLPHOSPHONATE N-ACETYLTRANSFERASE-RELATED-RELATED"/>
    <property type="match status" value="1"/>
</dbReference>
<accession>A0A560HZR7</accession>
<dbReference type="InterPro" id="IPR000182">
    <property type="entry name" value="GNAT_dom"/>
</dbReference>
<dbReference type="Proteomes" id="UP000318050">
    <property type="component" value="Unassembled WGS sequence"/>
</dbReference>
<protein>
    <submittedName>
        <fullName evidence="4">Acetyltransferase (GNAT) family protein</fullName>
    </submittedName>
</protein>
<sequence>MPMGNCANGNRMNLTHRLSRRPLTPDDLDLVCRHRAAMFRESGRPEDAIASMAAPFHDWLAPRLADGRYFGFVLEDADGVAVAGIGLMEIDWPPHPAHPGEGRRGYILNVYVEPTHRRRGLARQLMDLAEAEFRRRGVAYAILHATAAGRPLYEQAGWGPTTEMAKALT</sequence>
<dbReference type="GO" id="GO:0016747">
    <property type="term" value="F:acyltransferase activity, transferring groups other than amino-acyl groups"/>
    <property type="evidence" value="ECO:0007669"/>
    <property type="project" value="InterPro"/>
</dbReference>
<comment type="caution">
    <text evidence="4">The sequence shown here is derived from an EMBL/GenBank/DDBJ whole genome shotgun (WGS) entry which is preliminary data.</text>
</comment>
<organism evidence="4 5">
    <name type="scientific">Nitrospirillum amazonense</name>
    <dbReference type="NCBI Taxonomy" id="28077"/>
    <lineage>
        <taxon>Bacteria</taxon>
        <taxon>Pseudomonadati</taxon>
        <taxon>Pseudomonadota</taxon>
        <taxon>Alphaproteobacteria</taxon>
        <taxon>Rhodospirillales</taxon>
        <taxon>Azospirillaceae</taxon>
        <taxon>Nitrospirillum</taxon>
    </lineage>
</organism>
<dbReference type="Pfam" id="PF00583">
    <property type="entry name" value="Acetyltransf_1"/>
    <property type="match status" value="1"/>
</dbReference>
<evidence type="ECO:0000256" key="1">
    <source>
        <dbReference type="ARBA" id="ARBA00022679"/>
    </source>
</evidence>
<dbReference type="InterPro" id="IPR016181">
    <property type="entry name" value="Acyl_CoA_acyltransferase"/>
</dbReference>
<keyword evidence="2" id="KW-0012">Acyltransferase</keyword>
<name>A0A560HZR7_9PROT</name>
<dbReference type="InterPro" id="IPR050832">
    <property type="entry name" value="Bact_Acetyltransf"/>
</dbReference>
<keyword evidence="1" id="KW-0808">Transferase</keyword>
<evidence type="ECO:0000313" key="5">
    <source>
        <dbReference type="Proteomes" id="UP000318050"/>
    </source>
</evidence>
<gene>
    <name evidence="4" type="ORF">FBZ92_12014</name>
</gene>
<feature type="domain" description="N-acetyltransferase" evidence="3">
    <location>
        <begin position="18"/>
        <end position="169"/>
    </location>
</feature>
<evidence type="ECO:0000259" key="3">
    <source>
        <dbReference type="PROSITE" id="PS51186"/>
    </source>
</evidence>
<reference evidence="4 5" key="1">
    <citation type="submission" date="2019-06" db="EMBL/GenBank/DDBJ databases">
        <title>Genomic Encyclopedia of Type Strains, Phase IV (KMG-V): Genome sequencing to study the core and pangenomes of soil and plant-associated prokaryotes.</title>
        <authorList>
            <person name="Whitman W."/>
        </authorList>
    </citation>
    <scope>NUCLEOTIDE SEQUENCE [LARGE SCALE GENOMIC DNA]</scope>
    <source>
        <strain evidence="4 5">BR 11140</strain>
    </source>
</reference>
<dbReference type="AlphaFoldDB" id="A0A560HZR7"/>